<proteinExistence type="predicted"/>
<keyword evidence="4" id="KW-1185">Reference proteome</keyword>
<dbReference type="InterPro" id="IPR046349">
    <property type="entry name" value="C1-like_sf"/>
</dbReference>
<evidence type="ECO:0000256" key="1">
    <source>
        <dbReference type="ARBA" id="ARBA00022737"/>
    </source>
</evidence>
<evidence type="ECO:0000313" key="4">
    <source>
        <dbReference type="Proteomes" id="UP001327560"/>
    </source>
</evidence>
<dbReference type="AlphaFoldDB" id="A0AAQ3KTS2"/>
<dbReference type="PANTHER" id="PTHR47841">
    <property type="entry name" value="DIACYLGLYCEROL KINASE THETA-LIKE-RELATED"/>
    <property type="match status" value="1"/>
</dbReference>
<evidence type="ECO:0000259" key="2">
    <source>
        <dbReference type="Pfam" id="PF03107"/>
    </source>
</evidence>
<gene>
    <name evidence="3" type="ORF">Cni_G20805</name>
</gene>
<dbReference type="EMBL" id="CP136895">
    <property type="protein sequence ID" value="WOL12041.1"/>
    <property type="molecule type" value="Genomic_DNA"/>
</dbReference>
<protein>
    <recommendedName>
        <fullName evidence="2">DC1 domain-containing protein</fullName>
    </recommendedName>
</protein>
<dbReference type="SUPFAM" id="SSF57889">
    <property type="entry name" value="Cysteine-rich domain"/>
    <property type="match status" value="2"/>
</dbReference>
<dbReference type="PANTHER" id="PTHR47841:SF3">
    <property type="entry name" value="OS09G0492800 PROTEIN"/>
    <property type="match status" value="1"/>
</dbReference>
<feature type="domain" description="DC1" evidence="2">
    <location>
        <begin position="240"/>
        <end position="287"/>
    </location>
</feature>
<sequence length="415" mass="46038">MACRSQGTRRQDDTVLPSAAIDDTAASLGELQLTLMALASLLDPGDELRFASLNRAAHEIGLFGLILGMLGLRFSPDPLIAIPSLLFDFLSFHPPMMVNYELPCWESIAPLGSQQDQEAFWVWGSNFSPEYLQPLMIKCSNEKEQEINMNKKPRNLRNTSSNLGLIQSMPTSKPQLQLQGDQLLHFGHPQHPLLRISLPYIFTCMGCKEYGAGNRFRCHTCSFDLHDFCALAPLALQNHPFHPKHQLAFFTKPGGFRRSRCDVCGKAAKGYAFRCTTCSFEMHPCCAAMRVEMNFLIHQHPLTLSPATSVHKAADSSSMTCNVCRRTRSGQIYRCAACGYYLHAVCAKDMVNGLYVHGFRSPERSSNNKLGTAARMATQALFEIIGGLIEGIGEGIGEALFENIGRCMVRSVKHT</sequence>
<dbReference type="InterPro" id="IPR004146">
    <property type="entry name" value="DC1"/>
</dbReference>
<reference evidence="3 4" key="1">
    <citation type="submission" date="2023-10" db="EMBL/GenBank/DDBJ databases">
        <title>Chromosome-scale genome assembly provides insights into flower coloration mechanisms of Canna indica.</title>
        <authorList>
            <person name="Li C."/>
        </authorList>
    </citation>
    <scope>NUCLEOTIDE SEQUENCE [LARGE SCALE GENOMIC DNA]</scope>
    <source>
        <tissue evidence="3">Flower</tissue>
    </source>
</reference>
<dbReference type="Pfam" id="PF03107">
    <property type="entry name" value="C1_2"/>
    <property type="match status" value="2"/>
</dbReference>
<name>A0AAQ3KTS2_9LILI</name>
<organism evidence="3 4">
    <name type="scientific">Canna indica</name>
    <name type="common">Indian-shot</name>
    <dbReference type="NCBI Taxonomy" id="4628"/>
    <lineage>
        <taxon>Eukaryota</taxon>
        <taxon>Viridiplantae</taxon>
        <taxon>Streptophyta</taxon>
        <taxon>Embryophyta</taxon>
        <taxon>Tracheophyta</taxon>
        <taxon>Spermatophyta</taxon>
        <taxon>Magnoliopsida</taxon>
        <taxon>Liliopsida</taxon>
        <taxon>Zingiberales</taxon>
        <taxon>Cannaceae</taxon>
        <taxon>Canna</taxon>
    </lineage>
</organism>
<accession>A0AAQ3KTS2</accession>
<evidence type="ECO:0000313" key="3">
    <source>
        <dbReference type="EMBL" id="WOL12041.1"/>
    </source>
</evidence>
<feature type="domain" description="DC1" evidence="2">
    <location>
        <begin position="298"/>
        <end position="347"/>
    </location>
</feature>
<dbReference type="Proteomes" id="UP001327560">
    <property type="component" value="Chromosome 6"/>
</dbReference>
<keyword evidence="1" id="KW-0677">Repeat</keyword>